<dbReference type="EMBL" id="FOSK01000015">
    <property type="protein sequence ID" value="SFL04720.1"/>
    <property type="molecule type" value="Genomic_DNA"/>
</dbReference>
<evidence type="ECO:0000259" key="3">
    <source>
        <dbReference type="Pfam" id="PF01370"/>
    </source>
</evidence>
<organism evidence="4 5">
    <name type="scientific">Pseudovibrio ascidiaceicola</name>
    <dbReference type="NCBI Taxonomy" id="285279"/>
    <lineage>
        <taxon>Bacteria</taxon>
        <taxon>Pseudomonadati</taxon>
        <taxon>Pseudomonadota</taxon>
        <taxon>Alphaproteobacteria</taxon>
        <taxon>Hyphomicrobiales</taxon>
        <taxon>Stappiaceae</taxon>
        <taxon>Pseudovibrio</taxon>
    </lineage>
</organism>
<evidence type="ECO:0000256" key="2">
    <source>
        <dbReference type="ARBA" id="ARBA00023445"/>
    </source>
</evidence>
<dbReference type="Pfam" id="PF01370">
    <property type="entry name" value="Epimerase"/>
    <property type="match status" value="1"/>
</dbReference>
<evidence type="ECO:0000313" key="4">
    <source>
        <dbReference type="EMBL" id="SFL04720.1"/>
    </source>
</evidence>
<proteinExistence type="inferred from homology"/>
<keyword evidence="1" id="KW-0560">Oxidoreductase</keyword>
<dbReference type="PANTHER" id="PTHR10366:SF564">
    <property type="entry name" value="STEROL-4-ALPHA-CARBOXYLATE 3-DEHYDROGENASE, DECARBOXYLATING"/>
    <property type="match status" value="1"/>
</dbReference>
<comment type="caution">
    <text evidence="4">The sequence shown here is derived from an EMBL/GenBank/DDBJ whole genome shotgun (WGS) entry which is preliminary data.</text>
</comment>
<name>A0A1I4EI40_9HYPH</name>
<dbReference type="PANTHER" id="PTHR10366">
    <property type="entry name" value="NAD DEPENDENT EPIMERASE/DEHYDRATASE"/>
    <property type="match status" value="1"/>
</dbReference>
<sequence length="337" mass="36590">MRGAEVKTICVAGASGLAGSYMVKEALARGYRVNGTMRDISQLDKVSGLMRLPGAAERLHLFSADTANSERFDAAMTQAKAVFIACIPTTKHGVDGTPAAELDRERGLTEIIQPAEQACLNILKAAHRQGVKTAVLCSSTASAEPATPSFEKQEDKDISDAEMQIQQKKYAQAQKTVMEAAAEEFTAQHGMKLCTFLPSMMVGAPLLPSHLKGHVLSFLAKLRHGKTGWHSTVPAGSMSLTSPQDLAKMSLAALDQAEASGRYFAVSGSWSWRRIYQEIAEYVPLEALPAPLGRDPEPPTRFDFSKRDSLGVPIQGIQEMFADFYEAYEQVRLVPQA</sequence>
<gene>
    <name evidence="4" type="ORF">SAMN04488518_11543</name>
</gene>
<accession>A0A1I4EI40</accession>
<feature type="domain" description="NAD-dependent epimerase/dehydratase" evidence="3">
    <location>
        <begin position="9"/>
        <end position="259"/>
    </location>
</feature>
<evidence type="ECO:0000256" key="1">
    <source>
        <dbReference type="ARBA" id="ARBA00023002"/>
    </source>
</evidence>
<dbReference type="SUPFAM" id="SSF51735">
    <property type="entry name" value="NAD(P)-binding Rossmann-fold domains"/>
    <property type="match status" value="1"/>
</dbReference>
<dbReference type="InterPro" id="IPR001509">
    <property type="entry name" value="Epimerase_deHydtase"/>
</dbReference>
<dbReference type="InterPro" id="IPR036291">
    <property type="entry name" value="NAD(P)-bd_dom_sf"/>
</dbReference>
<reference evidence="4 5" key="1">
    <citation type="submission" date="2016-10" db="EMBL/GenBank/DDBJ databases">
        <authorList>
            <person name="Varghese N."/>
            <person name="Submissions S."/>
        </authorList>
    </citation>
    <scope>NUCLEOTIDE SEQUENCE [LARGE SCALE GENOMIC DNA]</scope>
    <source>
        <strain evidence="4 5">DSM 16392</strain>
    </source>
</reference>
<dbReference type="Proteomes" id="UP000199598">
    <property type="component" value="Unassembled WGS sequence"/>
</dbReference>
<comment type="similarity">
    <text evidence="2">Belongs to the NAD(P)-dependent epimerase/dehydratase family. Dihydroflavonol-4-reductase subfamily.</text>
</comment>
<dbReference type="Gene3D" id="3.40.50.720">
    <property type="entry name" value="NAD(P)-binding Rossmann-like Domain"/>
    <property type="match status" value="1"/>
</dbReference>
<evidence type="ECO:0000313" key="5">
    <source>
        <dbReference type="Proteomes" id="UP000199598"/>
    </source>
</evidence>
<dbReference type="InterPro" id="IPR050425">
    <property type="entry name" value="NAD(P)_dehydrat-like"/>
</dbReference>
<keyword evidence="5" id="KW-1185">Reference proteome</keyword>
<dbReference type="RefSeq" id="WP_208860584.1">
    <property type="nucleotide sequence ID" value="NZ_FOSK01000015.1"/>
</dbReference>
<protein>
    <submittedName>
        <fullName evidence="4">Nucleoside-diphosphate-sugar epimerase</fullName>
    </submittedName>
</protein>